<dbReference type="Proteomes" id="UP001620295">
    <property type="component" value="Unassembled WGS sequence"/>
</dbReference>
<keyword evidence="3" id="KW-0695">RNA-directed DNA polymerase</keyword>
<protein>
    <submittedName>
        <fullName evidence="3">Reverse transcriptase domain-containing protein</fullName>
    </submittedName>
</protein>
<sequence>MGTIRGRPRGAPARTPKGRSVVDRWPRGGILSPLLANIALSALDQHLTRPREPGGDMATSHLRRRSCAAGRANWRIIRYADDLVVLVDGERDDVEALREDISDVLRPLAVFVSPRRRRRWCTCRRGSASWGSASSGTASEEGTSGTSTPSSLTGPSGS</sequence>
<reference evidence="3 4" key="1">
    <citation type="submission" date="2024-11" db="EMBL/GenBank/DDBJ databases">
        <title>The Natural Products Discovery Center: Release of the First 8490 Sequenced Strains for Exploring Actinobacteria Biosynthetic Diversity.</title>
        <authorList>
            <person name="Kalkreuter E."/>
            <person name="Kautsar S.A."/>
            <person name="Yang D."/>
            <person name="Bader C.D."/>
            <person name="Teijaro C.N."/>
            <person name="Fluegel L."/>
            <person name="Davis C.M."/>
            <person name="Simpson J.R."/>
            <person name="Lauterbach L."/>
            <person name="Steele A.D."/>
            <person name="Gui C."/>
            <person name="Meng S."/>
            <person name="Li G."/>
            <person name="Viehrig K."/>
            <person name="Ye F."/>
            <person name="Su P."/>
            <person name="Kiefer A.F."/>
            <person name="Nichols A."/>
            <person name="Cepeda A.J."/>
            <person name="Yan W."/>
            <person name="Fan B."/>
            <person name="Jiang Y."/>
            <person name="Adhikari A."/>
            <person name="Zheng C.-J."/>
            <person name="Schuster L."/>
            <person name="Cowan T.M."/>
            <person name="Smanski M.J."/>
            <person name="Chevrette M.G."/>
            <person name="De Carvalho L.P.S."/>
            <person name="Shen B."/>
        </authorList>
    </citation>
    <scope>NUCLEOTIDE SEQUENCE [LARGE SCALE GENOMIC DNA]</scope>
    <source>
        <strain evidence="3 4">NPDC020863</strain>
    </source>
</reference>
<keyword evidence="3" id="KW-0548">Nucleotidyltransferase</keyword>
<feature type="compositionally biased region" description="Low complexity" evidence="1">
    <location>
        <begin position="9"/>
        <end position="19"/>
    </location>
</feature>
<dbReference type="InterPro" id="IPR000477">
    <property type="entry name" value="RT_dom"/>
</dbReference>
<evidence type="ECO:0000259" key="2">
    <source>
        <dbReference type="PROSITE" id="PS50878"/>
    </source>
</evidence>
<feature type="region of interest" description="Disordered" evidence="1">
    <location>
        <begin position="126"/>
        <end position="158"/>
    </location>
</feature>
<keyword evidence="4" id="KW-1185">Reference proteome</keyword>
<evidence type="ECO:0000256" key="1">
    <source>
        <dbReference type="SAM" id="MobiDB-lite"/>
    </source>
</evidence>
<accession>A0ABW8M517</accession>
<dbReference type="PROSITE" id="PS50878">
    <property type="entry name" value="RT_POL"/>
    <property type="match status" value="1"/>
</dbReference>
<dbReference type="GO" id="GO:0003964">
    <property type="term" value="F:RNA-directed DNA polymerase activity"/>
    <property type="evidence" value="ECO:0007669"/>
    <property type="project" value="UniProtKB-KW"/>
</dbReference>
<proteinExistence type="predicted"/>
<gene>
    <name evidence="3" type="ORF">ACI2L5_50075</name>
</gene>
<name>A0ABW8M517_9ACTN</name>
<keyword evidence="3" id="KW-0808">Transferase</keyword>
<organism evidence="3 4">
    <name type="scientific">Streptomyces milbemycinicus</name>
    <dbReference type="NCBI Taxonomy" id="476552"/>
    <lineage>
        <taxon>Bacteria</taxon>
        <taxon>Bacillati</taxon>
        <taxon>Actinomycetota</taxon>
        <taxon>Actinomycetes</taxon>
        <taxon>Kitasatosporales</taxon>
        <taxon>Streptomycetaceae</taxon>
        <taxon>Streptomyces</taxon>
    </lineage>
</organism>
<feature type="domain" description="Reverse transcriptase" evidence="2">
    <location>
        <begin position="1"/>
        <end position="135"/>
    </location>
</feature>
<dbReference type="EMBL" id="JBJDQH010000036">
    <property type="protein sequence ID" value="MFK4272953.1"/>
    <property type="molecule type" value="Genomic_DNA"/>
</dbReference>
<evidence type="ECO:0000313" key="3">
    <source>
        <dbReference type="EMBL" id="MFK4272953.1"/>
    </source>
</evidence>
<comment type="caution">
    <text evidence="3">The sequence shown here is derived from an EMBL/GenBank/DDBJ whole genome shotgun (WGS) entry which is preliminary data.</text>
</comment>
<evidence type="ECO:0000313" key="4">
    <source>
        <dbReference type="Proteomes" id="UP001620295"/>
    </source>
</evidence>
<dbReference type="InterPro" id="IPR043502">
    <property type="entry name" value="DNA/RNA_pol_sf"/>
</dbReference>
<dbReference type="SUPFAM" id="SSF56672">
    <property type="entry name" value="DNA/RNA polymerases"/>
    <property type="match status" value="1"/>
</dbReference>
<dbReference type="RefSeq" id="WP_358647588.1">
    <property type="nucleotide sequence ID" value="NZ_JBFAEV010000074.1"/>
</dbReference>
<feature type="region of interest" description="Disordered" evidence="1">
    <location>
        <begin position="1"/>
        <end position="22"/>
    </location>
</feature>